<dbReference type="SUPFAM" id="SSF52317">
    <property type="entry name" value="Class I glutamine amidotransferase-like"/>
    <property type="match status" value="1"/>
</dbReference>
<dbReference type="EMBL" id="CAJOBC010000562">
    <property type="protein sequence ID" value="CAF3601043.1"/>
    <property type="molecule type" value="Genomic_DNA"/>
</dbReference>
<dbReference type="OrthoDB" id="543156at2759"/>
<dbReference type="CDD" id="cd03135">
    <property type="entry name" value="GATase1_DJ-1"/>
    <property type="match status" value="1"/>
</dbReference>
<evidence type="ECO:0000259" key="1">
    <source>
        <dbReference type="Pfam" id="PF01965"/>
    </source>
</evidence>
<evidence type="ECO:0000313" key="4">
    <source>
        <dbReference type="EMBL" id="CAF3505112.1"/>
    </source>
</evidence>
<evidence type="ECO:0000313" key="3">
    <source>
        <dbReference type="EMBL" id="CAF0815023.1"/>
    </source>
</evidence>
<dbReference type="Proteomes" id="UP000682733">
    <property type="component" value="Unassembled WGS sequence"/>
</dbReference>
<comment type="caution">
    <text evidence="3">The sequence shown here is derived from an EMBL/GenBank/DDBJ whole genome shotgun (WGS) entry which is preliminary data.</text>
</comment>
<accession>A0A813TMD3</accession>
<dbReference type="PANTHER" id="PTHR48094">
    <property type="entry name" value="PROTEIN/NUCLEIC ACID DEGLYCASE DJ-1-RELATED"/>
    <property type="match status" value="1"/>
</dbReference>
<dbReference type="EMBL" id="CAJOBA010000111">
    <property type="protein sequence ID" value="CAF3505112.1"/>
    <property type="molecule type" value="Genomic_DNA"/>
</dbReference>
<dbReference type="InterPro" id="IPR006287">
    <property type="entry name" value="DJ-1"/>
</dbReference>
<dbReference type="Proteomes" id="UP000677228">
    <property type="component" value="Unassembled WGS sequence"/>
</dbReference>
<proteinExistence type="predicted"/>
<organism evidence="3 6">
    <name type="scientific">Didymodactylos carnosus</name>
    <dbReference type="NCBI Taxonomy" id="1234261"/>
    <lineage>
        <taxon>Eukaryota</taxon>
        <taxon>Metazoa</taxon>
        <taxon>Spiralia</taxon>
        <taxon>Gnathifera</taxon>
        <taxon>Rotifera</taxon>
        <taxon>Eurotatoria</taxon>
        <taxon>Bdelloidea</taxon>
        <taxon>Philodinida</taxon>
        <taxon>Philodinidae</taxon>
        <taxon>Didymodactylos</taxon>
    </lineage>
</organism>
<dbReference type="InterPro" id="IPR050325">
    <property type="entry name" value="Prot/Nucl_acid_deglycase"/>
</dbReference>
<evidence type="ECO:0000313" key="6">
    <source>
        <dbReference type="Proteomes" id="UP000663829"/>
    </source>
</evidence>
<keyword evidence="6" id="KW-1185">Reference proteome</keyword>
<sequence length="215" mass="22992">MCKRDRSLVEIKFDLLENILMSLGKTALLFVANGSEETEVVATVDTLRRGGVNVTICSVETNGTEPVKCAHNVQIVPDKNIKDISGQYDAVIVPGGNDGVKQISSNTKAGEILKDHYKSKKLIAAICAGPIALSKHLDGKDLKMHEITCYPDAESSMQGKVKSILSNSPVVHSSVNDHQIVTSQGPGTAIQFGLKIVALLQGDSKAKTVKEKLIA</sequence>
<dbReference type="Proteomes" id="UP000681722">
    <property type="component" value="Unassembled WGS sequence"/>
</dbReference>
<dbReference type="InterPro" id="IPR002818">
    <property type="entry name" value="DJ-1/PfpI"/>
</dbReference>
<name>A0A813TMD3_9BILA</name>
<dbReference type="Gene3D" id="3.40.50.880">
    <property type="match status" value="1"/>
</dbReference>
<dbReference type="NCBIfam" id="TIGR01383">
    <property type="entry name" value="not_thiJ"/>
    <property type="match status" value="1"/>
</dbReference>
<reference evidence="3" key="1">
    <citation type="submission" date="2021-02" db="EMBL/GenBank/DDBJ databases">
        <authorList>
            <person name="Nowell W R."/>
        </authorList>
    </citation>
    <scope>NUCLEOTIDE SEQUENCE</scope>
</reference>
<dbReference type="PANTHER" id="PTHR48094:SF12">
    <property type="entry name" value="PARKINSON DISEASE PROTEIN 7 HOMOLOG"/>
    <property type="match status" value="1"/>
</dbReference>
<dbReference type="EMBL" id="CAJNOQ010000562">
    <property type="protein sequence ID" value="CAF0815023.1"/>
    <property type="molecule type" value="Genomic_DNA"/>
</dbReference>
<feature type="domain" description="DJ-1/PfpI" evidence="1">
    <location>
        <begin position="25"/>
        <end position="198"/>
    </location>
</feature>
<dbReference type="AlphaFoldDB" id="A0A813TMD3"/>
<dbReference type="Proteomes" id="UP000663829">
    <property type="component" value="Unassembled WGS sequence"/>
</dbReference>
<evidence type="ECO:0000313" key="2">
    <source>
        <dbReference type="EMBL" id="CAF0730054.1"/>
    </source>
</evidence>
<dbReference type="InterPro" id="IPR029062">
    <property type="entry name" value="Class_I_gatase-like"/>
</dbReference>
<evidence type="ECO:0000313" key="5">
    <source>
        <dbReference type="EMBL" id="CAF3601043.1"/>
    </source>
</evidence>
<dbReference type="GO" id="GO:0005737">
    <property type="term" value="C:cytoplasm"/>
    <property type="evidence" value="ECO:0007669"/>
    <property type="project" value="TreeGrafter"/>
</dbReference>
<protein>
    <recommendedName>
        <fullName evidence="1">DJ-1/PfpI domain-containing protein</fullName>
    </recommendedName>
</protein>
<gene>
    <name evidence="3" type="ORF">GPM918_LOCUS4240</name>
    <name evidence="2" type="ORF">OVA965_LOCUS733</name>
    <name evidence="5" type="ORF">SRO942_LOCUS4240</name>
    <name evidence="4" type="ORF">TMI583_LOCUS733</name>
</gene>
<dbReference type="Pfam" id="PF01965">
    <property type="entry name" value="DJ-1_PfpI"/>
    <property type="match status" value="1"/>
</dbReference>
<dbReference type="EMBL" id="CAJNOK010000111">
    <property type="protein sequence ID" value="CAF0730054.1"/>
    <property type="molecule type" value="Genomic_DNA"/>
</dbReference>